<evidence type="ECO:0000259" key="2">
    <source>
        <dbReference type="Pfam" id="PF13231"/>
    </source>
</evidence>
<feature type="transmembrane region" description="Helical" evidence="1">
    <location>
        <begin position="251"/>
        <end position="271"/>
    </location>
</feature>
<feature type="transmembrane region" description="Helical" evidence="1">
    <location>
        <begin position="119"/>
        <end position="139"/>
    </location>
</feature>
<dbReference type="AlphaFoldDB" id="A0A381V4T1"/>
<dbReference type="InterPro" id="IPR038731">
    <property type="entry name" value="RgtA/B/C-like"/>
</dbReference>
<feature type="transmembrane region" description="Helical" evidence="1">
    <location>
        <begin position="315"/>
        <end position="334"/>
    </location>
</feature>
<organism evidence="3">
    <name type="scientific">marine metagenome</name>
    <dbReference type="NCBI Taxonomy" id="408172"/>
    <lineage>
        <taxon>unclassified sequences</taxon>
        <taxon>metagenomes</taxon>
        <taxon>ecological metagenomes</taxon>
    </lineage>
</organism>
<dbReference type="EMBL" id="UINC01007725">
    <property type="protein sequence ID" value="SVA34788.1"/>
    <property type="molecule type" value="Genomic_DNA"/>
</dbReference>
<feature type="transmembrane region" description="Helical" evidence="1">
    <location>
        <begin position="21"/>
        <end position="41"/>
    </location>
</feature>
<feature type="non-terminal residue" evidence="3">
    <location>
        <position position="361"/>
    </location>
</feature>
<feature type="transmembrane region" description="Helical" evidence="1">
    <location>
        <begin position="221"/>
        <end position="239"/>
    </location>
</feature>
<feature type="transmembrane region" description="Helical" evidence="1">
    <location>
        <begin position="197"/>
        <end position="215"/>
    </location>
</feature>
<keyword evidence="1" id="KW-0812">Transmembrane</keyword>
<name>A0A381V4T1_9ZZZZ</name>
<gene>
    <name evidence="3" type="ORF">METZ01_LOCUS87642</name>
</gene>
<feature type="transmembrane region" description="Helical" evidence="1">
    <location>
        <begin position="341"/>
        <end position="359"/>
    </location>
</feature>
<feature type="transmembrane region" description="Helical" evidence="1">
    <location>
        <begin position="148"/>
        <end position="167"/>
    </location>
</feature>
<sequence>MKMIFPNSLIPAGKSGRSSTLFWSALFIILVLGALLRVYGISWDEGFSFTPHPDERAILMKTGEINFPPLDDIGSLFDPDKSSWNPKWFPYGSFPIYLLRSVEGIISNFSGHEIHDLRVIARSLSVLADLGTVLGIAMLGRSAFGNRVAILAAGLVSISVIHIQLAHFFAFDTFLAFFCVWTLFFLLKVLRTGKTSASVIAGILIGLGLASKISLMPILGAYIFAHLLHVSTASIALGIKESVITRTITSAIWGFIALGLTFVVVEPYAILDWARFTHDIKEQSDMVRRISDYPYTRQYIDTTPYLYQLIQLGRWGLGWPLALLSILGVGWACFKGISPKACLLFLVFAVIIPAVVLIHNN</sequence>
<proteinExistence type="predicted"/>
<keyword evidence="1" id="KW-1133">Transmembrane helix</keyword>
<evidence type="ECO:0000313" key="3">
    <source>
        <dbReference type="EMBL" id="SVA34788.1"/>
    </source>
</evidence>
<protein>
    <recommendedName>
        <fullName evidence="2">Glycosyltransferase RgtA/B/C/D-like domain-containing protein</fullName>
    </recommendedName>
</protein>
<feature type="domain" description="Glycosyltransferase RgtA/B/C/D-like" evidence="2">
    <location>
        <begin position="121"/>
        <end position="229"/>
    </location>
</feature>
<dbReference type="Pfam" id="PF13231">
    <property type="entry name" value="PMT_2"/>
    <property type="match status" value="1"/>
</dbReference>
<keyword evidence="1" id="KW-0472">Membrane</keyword>
<feature type="transmembrane region" description="Helical" evidence="1">
    <location>
        <begin position="173"/>
        <end position="190"/>
    </location>
</feature>
<evidence type="ECO:0000256" key="1">
    <source>
        <dbReference type="SAM" id="Phobius"/>
    </source>
</evidence>
<accession>A0A381V4T1</accession>
<reference evidence="3" key="1">
    <citation type="submission" date="2018-05" db="EMBL/GenBank/DDBJ databases">
        <authorList>
            <person name="Lanie J.A."/>
            <person name="Ng W.-L."/>
            <person name="Kazmierczak K.M."/>
            <person name="Andrzejewski T.M."/>
            <person name="Davidsen T.M."/>
            <person name="Wayne K.J."/>
            <person name="Tettelin H."/>
            <person name="Glass J.I."/>
            <person name="Rusch D."/>
            <person name="Podicherti R."/>
            <person name="Tsui H.-C.T."/>
            <person name="Winkler M.E."/>
        </authorList>
    </citation>
    <scope>NUCLEOTIDE SEQUENCE</scope>
</reference>